<feature type="repeat" description="TPR" evidence="1">
    <location>
        <begin position="347"/>
        <end position="380"/>
    </location>
</feature>
<dbReference type="SMART" id="SM00028">
    <property type="entry name" value="TPR"/>
    <property type="match status" value="15"/>
</dbReference>
<dbReference type="OrthoDB" id="6110507at2"/>
<dbReference type="NCBIfam" id="TIGR02917">
    <property type="entry name" value="PEP_TPR_lipo"/>
    <property type="match status" value="1"/>
</dbReference>
<organism evidence="2 3">
    <name type="scientific">Sedimenticola thiotaurini</name>
    <dbReference type="NCBI Taxonomy" id="1543721"/>
    <lineage>
        <taxon>Bacteria</taxon>
        <taxon>Pseudomonadati</taxon>
        <taxon>Pseudomonadota</taxon>
        <taxon>Gammaproteobacteria</taxon>
        <taxon>Chromatiales</taxon>
        <taxon>Sedimenticolaceae</taxon>
        <taxon>Sedimenticola</taxon>
    </lineage>
</organism>
<keyword evidence="3" id="KW-1185">Reference proteome</keyword>
<name>A0A0F7K3G1_9GAMM</name>
<dbReference type="PROSITE" id="PS50005">
    <property type="entry name" value="TPR"/>
    <property type="match status" value="3"/>
</dbReference>
<reference evidence="2 3" key="1">
    <citation type="journal article" date="2015" name="Genome Announc.">
        <title>Complete Genome Sequence of Sedimenticola thiotaurini Strain SIP-G1, a Polyphosphate- and Polyhydroxyalkanoate-Accumulating Sulfur-Oxidizing Gammaproteobacterium Isolated from Salt Marsh Sediments.</title>
        <authorList>
            <person name="Flood B.E."/>
            <person name="Jones D.S."/>
            <person name="Bailey J.V."/>
        </authorList>
    </citation>
    <scope>NUCLEOTIDE SEQUENCE [LARGE SCALE GENOMIC DNA]</scope>
    <source>
        <strain evidence="2 3">SIP-G1</strain>
    </source>
</reference>
<keyword evidence="1" id="KW-0802">TPR repeat</keyword>
<dbReference type="KEGG" id="seds:AAY24_15215"/>
<dbReference type="GO" id="GO:0042802">
    <property type="term" value="F:identical protein binding"/>
    <property type="evidence" value="ECO:0007669"/>
    <property type="project" value="InterPro"/>
</dbReference>
<dbReference type="Gene3D" id="1.25.40.10">
    <property type="entry name" value="Tetratricopeptide repeat domain"/>
    <property type="match status" value="4"/>
</dbReference>
<gene>
    <name evidence="2" type="ORF">AAY24_15215</name>
</gene>
<dbReference type="SUPFAM" id="SSF48452">
    <property type="entry name" value="TPR-like"/>
    <property type="match status" value="4"/>
</dbReference>
<dbReference type="RefSeq" id="WP_046860403.1">
    <property type="nucleotide sequence ID" value="NZ_CP011412.1"/>
</dbReference>
<accession>A0A0F7K3G1</accession>
<proteinExistence type="predicted"/>
<evidence type="ECO:0000313" key="3">
    <source>
        <dbReference type="Proteomes" id="UP000034410"/>
    </source>
</evidence>
<protein>
    <submittedName>
        <fullName evidence="2">Uncharacterized protein</fullName>
    </submittedName>
</protein>
<dbReference type="Pfam" id="PF07721">
    <property type="entry name" value="TPR_4"/>
    <property type="match status" value="1"/>
</dbReference>
<dbReference type="PANTHER" id="PTHR12558">
    <property type="entry name" value="CELL DIVISION CYCLE 16,23,27"/>
    <property type="match status" value="1"/>
</dbReference>
<evidence type="ECO:0000256" key="1">
    <source>
        <dbReference type="PROSITE-ProRule" id="PRU00339"/>
    </source>
</evidence>
<dbReference type="InterPro" id="IPR014266">
    <property type="entry name" value="PEP-CTERM_TPR_PrsT"/>
</dbReference>
<dbReference type="EMBL" id="CP011412">
    <property type="protein sequence ID" value="AKH21478.1"/>
    <property type="molecule type" value="Genomic_DNA"/>
</dbReference>
<dbReference type="InterPro" id="IPR019734">
    <property type="entry name" value="TPR_rpt"/>
</dbReference>
<dbReference type="AlphaFoldDB" id="A0A0F7K3G1"/>
<dbReference type="InterPro" id="IPR011717">
    <property type="entry name" value="TPR-4"/>
</dbReference>
<dbReference type="Pfam" id="PF14559">
    <property type="entry name" value="TPR_19"/>
    <property type="match status" value="5"/>
</dbReference>
<sequence length="942" mass="103516">MNREKFFKLVGIGCLLGILPVVSAFAVVERSGVASLYEEALIKFQSNELSTAVIHLKNALSEDPEFLAAHLLLGRAYLQQGEAALAERELTLALRLGADRALVSVPLGQAYALQRKYQEILDEIHTGQFLPDLNAEIMVLRGDAYLELSDLEKAEQAYRDASGYDPIATRPLLGLTNVLMRRGEFEALDGILEKAMDLGPEDPAVWRTRGAVAHARARFDEAIAAYRKALEFDPGNYKAQVSMASTYMDMGKYDLAIEVLNQVSEPQVPDPQVAYLRSVAYSRLGNGEASREAMLEADGIMAKLPTELKQAHLETLLLAGLIDYSLNRMDEAYANLELYIRRDPDNPGARKLMGSILFKRGQYDRVIQVLKPALAQIPNDYRLLTMLGTAYSKKGRHLRAIELLDRAVAVGGDAVDARTQIALSHLAQGQSDLGVEQLSEVFATTEEARLAGMTLVLEHLRRSENSQAVKIAELLSQRNPNDLMLLNLLASAEIAAGDIATATGHLEQILKQDEQFLGAALNLAKIDRAAGRMAEARARIDKALIHHPKNTLAMLELARLEEADGNPELALDLLLKAVALDEQSVESQLYLGELYIRLGKQEALNQQLQTLERLFPDDIRVMRLIGVGHLAQGNLDMARTLFRRMTKMAGYRAPLLLDASSLLRTAGDLEGAAWALRKILEDNPRSVPAQIALGEVLLASGKTESAEKVVDQLLQFHADQPDSHRLQADLAMQRGELPQAVAGYEKALAMGGGQAVMLRLYQAYLSSGDIQTGVRFLKQRIEAIPEGPDRRPLTMALAEGYLRLGDLPAAEQIYEALINTGSKDPQLFNNLAMIRFGRGDEEALGLAQTAHELAPENPAINDTLGWILVKTGRPAEGLRYLRNASLREASNKSIRFHIAVALAALDRKDEARRELQSLIESGEPFADLAQAKALLTELKASE</sequence>
<dbReference type="Pfam" id="PF13432">
    <property type="entry name" value="TPR_16"/>
    <property type="match status" value="2"/>
</dbReference>
<feature type="repeat" description="TPR" evidence="1">
    <location>
        <begin position="135"/>
        <end position="168"/>
    </location>
</feature>
<dbReference type="InterPro" id="IPR011990">
    <property type="entry name" value="TPR-like_helical_dom_sf"/>
</dbReference>
<dbReference type="PATRIC" id="fig|1543721.4.peg.3133"/>
<feature type="repeat" description="TPR" evidence="1">
    <location>
        <begin position="203"/>
        <end position="236"/>
    </location>
</feature>
<dbReference type="PANTHER" id="PTHR12558:SF13">
    <property type="entry name" value="CELL DIVISION CYCLE PROTEIN 27 HOMOLOG"/>
    <property type="match status" value="1"/>
</dbReference>
<evidence type="ECO:0000313" key="2">
    <source>
        <dbReference type="EMBL" id="AKH21478.1"/>
    </source>
</evidence>
<dbReference type="Pfam" id="PF13181">
    <property type="entry name" value="TPR_8"/>
    <property type="match status" value="1"/>
</dbReference>
<dbReference type="Proteomes" id="UP000034410">
    <property type="component" value="Chromosome"/>
</dbReference>